<dbReference type="GO" id="GO:0005789">
    <property type="term" value="C:endoplasmic reticulum membrane"/>
    <property type="evidence" value="ECO:0007669"/>
    <property type="project" value="TreeGrafter"/>
</dbReference>
<dbReference type="InterPro" id="IPR001128">
    <property type="entry name" value="Cyt_P450"/>
</dbReference>
<dbReference type="InterPro" id="IPR050196">
    <property type="entry name" value="Cytochrome_P450_Monoox"/>
</dbReference>
<dbReference type="Pfam" id="PF00067">
    <property type="entry name" value="p450"/>
    <property type="match status" value="1"/>
</dbReference>
<dbReference type="Proteomes" id="UP000593571">
    <property type="component" value="Unassembled WGS sequence"/>
</dbReference>
<comment type="similarity">
    <text evidence="1">Belongs to the cytochrome P450 family.</text>
</comment>
<evidence type="ECO:0000256" key="1">
    <source>
        <dbReference type="ARBA" id="ARBA00010617"/>
    </source>
</evidence>
<dbReference type="InterPro" id="IPR036396">
    <property type="entry name" value="Cyt_P450_sf"/>
</dbReference>
<dbReference type="AlphaFoldDB" id="A0A7J8BQS2"/>
<evidence type="ECO:0000313" key="2">
    <source>
        <dbReference type="EMBL" id="KAF6400755.1"/>
    </source>
</evidence>
<dbReference type="EMBL" id="JACASE010000016">
    <property type="protein sequence ID" value="KAF6400755.1"/>
    <property type="molecule type" value="Genomic_DNA"/>
</dbReference>
<dbReference type="PANTHER" id="PTHR24291">
    <property type="entry name" value="CYTOCHROME P450 FAMILY 4"/>
    <property type="match status" value="1"/>
</dbReference>
<dbReference type="GO" id="GO:0020037">
    <property type="term" value="F:heme binding"/>
    <property type="evidence" value="ECO:0007669"/>
    <property type="project" value="InterPro"/>
</dbReference>
<dbReference type="GO" id="GO:0016705">
    <property type="term" value="F:oxidoreductase activity, acting on paired donors, with incorporation or reduction of molecular oxygen"/>
    <property type="evidence" value="ECO:0007669"/>
    <property type="project" value="InterPro"/>
</dbReference>
<dbReference type="GO" id="GO:0004497">
    <property type="term" value="F:monooxygenase activity"/>
    <property type="evidence" value="ECO:0007669"/>
    <property type="project" value="InterPro"/>
</dbReference>
<reference evidence="2 3" key="1">
    <citation type="journal article" date="2020" name="Nature">
        <title>Six reference-quality genomes reveal evolution of bat adaptations.</title>
        <authorList>
            <person name="Jebb D."/>
            <person name="Huang Z."/>
            <person name="Pippel M."/>
            <person name="Hughes G.M."/>
            <person name="Lavrichenko K."/>
            <person name="Devanna P."/>
            <person name="Winkler S."/>
            <person name="Jermiin L.S."/>
            <person name="Skirmuntt E.C."/>
            <person name="Katzourakis A."/>
            <person name="Burkitt-Gray L."/>
            <person name="Ray D.A."/>
            <person name="Sullivan K.A.M."/>
            <person name="Roscito J.G."/>
            <person name="Kirilenko B.M."/>
            <person name="Davalos L.M."/>
            <person name="Corthals A.P."/>
            <person name="Power M.L."/>
            <person name="Jones G."/>
            <person name="Ransome R.D."/>
            <person name="Dechmann D.K.N."/>
            <person name="Locatelli A.G."/>
            <person name="Puechmaille S.J."/>
            <person name="Fedrigo O."/>
            <person name="Jarvis E.D."/>
            <person name="Hiller M."/>
            <person name="Vernes S.C."/>
            <person name="Myers E.W."/>
            <person name="Teeling E.C."/>
        </authorList>
    </citation>
    <scope>NUCLEOTIDE SEQUENCE [LARGE SCALE GENOMIC DNA]</scope>
    <source>
        <strain evidence="2">MRouAeg1</strain>
        <tissue evidence="2">Muscle</tissue>
    </source>
</reference>
<name>A0A7J8BQS2_ROUAE</name>
<protein>
    <submittedName>
        <fullName evidence="2">Cytochrome P450 family 4 subfamily F member 22</fullName>
    </submittedName>
</protein>
<sequence length="127" mass="14939">MISLDMFEHVSLMTLDSLQKCVFSHNSNCQEKMSDYISAIIELSALVVRRQYRLHHYIDFIYYLTEDGRRFRQACDTVHHFTTEVIQERRQELCRQGAEAWLKSKQDKTLDFIDVLLLARVRLGPGG</sequence>
<evidence type="ECO:0000313" key="3">
    <source>
        <dbReference type="Proteomes" id="UP000593571"/>
    </source>
</evidence>
<dbReference type="GO" id="GO:0005506">
    <property type="term" value="F:iron ion binding"/>
    <property type="evidence" value="ECO:0007669"/>
    <property type="project" value="InterPro"/>
</dbReference>
<dbReference type="SUPFAM" id="SSF48264">
    <property type="entry name" value="Cytochrome P450"/>
    <property type="match status" value="1"/>
</dbReference>
<gene>
    <name evidence="2" type="ORF">HJG63_003604</name>
</gene>
<dbReference type="PANTHER" id="PTHR24291:SF53">
    <property type="entry name" value="ULTRA-LONG-CHAIN FATTY ACID OMEGA-HYDROXYLASE"/>
    <property type="match status" value="1"/>
</dbReference>
<accession>A0A7J8BQS2</accession>
<dbReference type="Gene3D" id="1.10.630.10">
    <property type="entry name" value="Cytochrome P450"/>
    <property type="match status" value="1"/>
</dbReference>
<keyword evidence="3" id="KW-1185">Reference proteome</keyword>
<comment type="caution">
    <text evidence="2">The sequence shown here is derived from an EMBL/GenBank/DDBJ whole genome shotgun (WGS) entry which is preliminary data.</text>
</comment>
<organism evidence="2 3">
    <name type="scientific">Rousettus aegyptiacus</name>
    <name type="common">Egyptian fruit bat</name>
    <name type="synonym">Pteropus aegyptiacus</name>
    <dbReference type="NCBI Taxonomy" id="9407"/>
    <lineage>
        <taxon>Eukaryota</taxon>
        <taxon>Metazoa</taxon>
        <taxon>Chordata</taxon>
        <taxon>Craniata</taxon>
        <taxon>Vertebrata</taxon>
        <taxon>Euteleostomi</taxon>
        <taxon>Mammalia</taxon>
        <taxon>Eutheria</taxon>
        <taxon>Laurasiatheria</taxon>
        <taxon>Chiroptera</taxon>
        <taxon>Yinpterochiroptera</taxon>
        <taxon>Pteropodoidea</taxon>
        <taxon>Pteropodidae</taxon>
        <taxon>Rousettinae</taxon>
        <taxon>Rousettus</taxon>
    </lineage>
</organism>
<proteinExistence type="inferred from homology"/>
<dbReference type="GO" id="GO:0046513">
    <property type="term" value="P:ceramide biosynthetic process"/>
    <property type="evidence" value="ECO:0007669"/>
    <property type="project" value="TreeGrafter"/>
</dbReference>